<comment type="caution">
    <text evidence="2">The sequence shown here is derived from an EMBL/GenBank/DDBJ whole genome shotgun (WGS) entry which is preliminary data.</text>
</comment>
<feature type="region of interest" description="Disordered" evidence="1">
    <location>
        <begin position="1"/>
        <end position="33"/>
    </location>
</feature>
<protein>
    <submittedName>
        <fullName evidence="2">Uncharacterized protein</fullName>
    </submittedName>
</protein>
<evidence type="ECO:0000313" key="3">
    <source>
        <dbReference type="Proteomes" id="UP000472755"/>
    </source>
</evidence>
<accession>A0A6L6LVU5</accession>
<evidence type="ECO:0000313" key="2">
    <source>
        <dbReference type="EMBL" id="MTS28886.1"/>
    </source>
</evidence>
<proteinExistence type="predicted"/>
<dbReference type="AlphaFoldDB" id="A0A6L6LVU5"/>
<dbReference type="RefSeq" id="WP_155202372.1">
    <property type="nucleotide sequence ID" value="NZ_WMZN01000042.1"/>
</dbReference>
<dbReference type="Proteomes" id="UP000472755">
    <property type="component" value="Unassembled WGS sequence"/>
</dbReference>
<organism evidence="2 3">
    <name type="scientific">Ruthenibacterium lactatiformans</name>
    <dbReference type="NCBI Taxonomy" id="1550024"/>
    <lineage>
        <taxon>Bacteria</taxon>
        <taxon>Bacillati</taxon>
        <taxon>Bacillota</taxon>
        <taxon>Clostridia</taxon>
        <taxon>Eubacteriales</taxon>
        <taxon>Oscillospiraceae</taxon>
        <taxon>Ruthenibacterium</taxon>
    </lineage>
</organism>
<dbReference type="EMBL" id="WMZU01000040">
    <property type="protein sequence ID" value="MTS28886.1"/>
    <property type="molecule type" value="Genomic_DNA"/>
</dbReference>
<gene>
    <name evidence="2" type="ORF">GMD59_16585</name>
</gene>
<sequence>MSCRSDLPTANMEGQSGDCSSFASERKKDEMGGTMVQRIGNVLYTVHIRPAENAEDDYDAKLRKRIEQDVIARLSDEK</sequence>
<reference evidence="2 3" key="1">
    <citation type="journal article" date="2019" name="Nat. Med.">
        <title>A library of human gut bacterial isolates paired with longitudinal multiomics data enables mechanistic microbiome research.</title>
        <authorList>
            <person name="Poyet M."/>
            <person name="Groussin M."/>
            <person name="Gibbons S.M."/>
            <person name="Avila-Pacheco J."/>
            <person name="Jiang X."/>
            <person name="Kearney S.M."/>
            <person name="Perrotta A.R."/>
            <person name="Berdy B."/>
            <person name="Zhao S."/>
            <person name="Lieberman T.D."/>
            <person name="Swanson P.K."/>
            <person name="Smith M."/>
            <person name="Roesemann S."/>
            <person name="Alexander J.E."/>
            <person name="Rich S.A."/>
            <person name="Livny J."/>
            <person name="Vlamakis H."/>
            <person name="Clish C."/>
            <person name="Bullock K."/>
            <person name="Deik A."/>
            <person name="Scott J."/>
            <person name="Pierce K.A."/>
            <person name="Xavier R.J."/>
            <person name="Alm E.J."/>
        </authorList>
    </citation>
    <scope>NUCLEOTIDE SEQUENCE [LARGE SCALE GENOMIC DNA]</scope>
    <source>
        <strain evidence="2 3">BIOML-A4</strain>
    </source>
</reference>
<evidence type="ECO:0000256" key="1">
    <source>
        <dbReference type="SAM" id="MobiDB-lite"/>
    </source>
</evidence>
<feature type="compositionally biased region" description="Polar residues" evidence="1">
    <location>
        <begin position="12"/>
        <end position="23"/>
    </location>
</feature>
<name>A0A6L6LVU5_9FIRM</name>